<accession>A0A0W0TTC7</accession>
<dbReference type="GO" id="GO:0055129">
    <property type="term" value="P:L-proline biosynthetic process"/>
    <property type="evidence" value="ECO:0007669"/>
    <property type="project" value="UniProtKB-UniRule"/>
</dbReference>
<dbReference type="GO" id="GO:0004735">
    <property type="term" value="F:pyrroline-5-carboxylate reductase activity"/>
    <property type="evidence" value="ECO:0007669"/>
    <property type="project" value="UniProtKB-UniRule"/>
</dbReference>
<comment type="subcellular location">
    <subcellularLocation>
        <location evidence="4">Cytoplasm</location>
    </subcellularLocation>
</comment>
<dbReference type="Gene3D" id="3.40.50.720">
    <property type="entry name" value="NAD(P)-binding Rossmann-like Domain"/>
    <property type="match status" value="1"/>
</dbReference>
<dbReference type="EC" id="1.5.1.2" evidence="4 5"/>
<dbReference type="RefSeq" id="WP_058525880.1">
    <property type="nucleotide sequence ID" value="NZ_CAAAHY010000010.1"/>
</dbReference>
<keyword evidence="2 4" id="KW-0521">NADP</keyword>
<evidence type="ECO:0000256" key="6">
    <source>
        <dbReference type="PIRSR" id="PIRSR000193-1"/>
    </source>
</evidence>
<dbReference type="Pfam" id="PF14748">
    <property type="entry name" value="P5CR_dimer"/>
    <property type="match status" value="1"/>
</dbReference>
<comment type="function">
    <text evidence="4">Catalyzes the reduction of 1-pyrroline-5-carboxylate (PCA) to L-proline.</text>
</comment>
<dbReference type="GO" id="GO:0005737">
    <property type="term" value="C:cytoplasm"/>
    <property type="evidence" value="ECO:0007669"/>
    <property type="project" value="UniProtKB-SubCell"/>
</dbReference>
<evidence type="ECO:0000259" key="9">
    <source>
        <dbReference type="Pfam" id="PF14748"/>
    </source>
</evidence>
<evidence type="ECO:0000256" key="5">
    <source>
        <dbReference type="NCBIfam" id="TIGR00112"/>
    </source>
</evidence>
<dbReference type="EMBL" id="LNYA01000011">
    <property type="protein sequence ID" value="KTC98900.1"/>
    <property type="molecule type" value="Genomic_DNA"/>
</dbReference>
<comment type="caution">
    <text evidence="10">The sequence shown here is derived from an EMBL/GenBank/DDBJ whole genome shotgun (WGS) entry which is preliminary data.</text>
</comment>
<dbReference type="InterPro" id="IPR028939">
    <property type="entry name" value="P5C_Rdtase_cat_N"/>
</dbReference>
<feature type="domain" description="Pyrroline-5-carboxylate reductase catalytic N-terminal" evidence="8">
    <location>
        <begin position="3"/>
        <end position="91"/>
    </location>
</feature>
<dbReference type="FunFam" id="1.10.3730.10:FF:000001">
    <property type="entry name" value="Pyrroline-5-carboxylate reductase"/>
    <property type="match status" value="1"/>
</dbReference>
<dbReference type="InterPro" id="IPR008927">
    <property type="entry name" value="6-PGluconate_DH-like_C_sf"/>
</dbReference>
<dbReference type="PANTHER" id="PTHR11645">
    <property type="entry name" value="PYRROLINE-5-CARBOXYLATE REDUCTASE"/>
    <property type="match status" value="1"/>
</dbReference>
<dbReference type="Gene3D" id="1.10.3730.10">
    <property type="entry name" value="ProC C-terminal domain-like"/>
    <property type="match status" value="1"/>
</dbReference>
<dbReference type="UniPathway" id="UPA00098">
    <property type="reaction ID" value="UER00361"/>
</dbReference>
<keyword evidence="4" id="KW-0963">Cytoplasm</keyword>
<dbReference type="PROSITE" id="PS00521">
    <property type="entry name" value="P5CR"/>
    <property type="match status" value="1"/>
</dbReference>
<dbReference type="STRING" id="448.Lery_0703"/>
<proteinExistence type="inferred from homology"/>
<dbReference type="InterPro" id="IPR036291">
    <property type="entry name" value="NAD(P)-bd_dom_sf"/>
</dbReference>
<dbReference type="InterPro" id="IPR000304">
    <property type="entry name" value="Pyrroline-COOH_reductase"/>
</dbReference>
<feature type="binding site" evidence="6">
    <location>
        <begin position="6"/>
        <end position="11"/>
    </location>
    <ligand>
        <name>NADP(+)</name>
        <dbReference type="ChEBI" id="CHEBI:58349"/>
    </ligand>
</feature>
<dbReference type="SUPFAM" id="SSF51735">
    <property type="entry name" value="NAD(P)-binding Rossmann-fold domains"/>
    <property type="match status" value="1"/>
</dbReference>
<protein>
    <recommendedName>
        <fullName evidence="4 5">Pyrroline-5-carboxylate reductase</fullName>
        <shortName evidence="4">P5C reductase</shortName>
        <shortName evidence="4">P5CR</shortName>
        <ecNumber evidence="4 5">1.5.1.2</ecNumber>
    </recommendedName>
    <alternativeName>
        <fullName evidence="4">PCA reductase</fullName>
    </alternativeName>
</protein>
<gene>
    <name evidence="4 10" type="primary">proC</name>
    <name evidence="10" type="ORF">Lery_0703</name>
</gene>
<evidence type="ECO:0000313" key="11">
    <source>
        <dbReference type="Proteomes" id="UP000054773"/>
    </source>
</evidence>
<keyword evidence="4 7" id="KW-0641">Proline biosynthesis</keyword>
<keyword evidence="3 4" id="KW-0560">Oxidoreductase</keyword>
<keyword evidence="11" id="KW-1185">Reference proteome</keyword>
<evidence type="ECO:0000256" key="2">
    <source>
        <dbReference type="ARBA" id="ARBA00022857"/>
    </source>
</evidence>
<evidence type="ECO:0000313" key="10">
    <source>
        <dbReference type="EMBL" id="KTC98900.1"/>
    </source>
</evidence>
<evidence type="ECO:0000259" key="8">
    <source>
        <dbReference type="Pfam" id="PF03807"/>
    </source>
</evidence>
<dbReference type="NCBIfam" id="TIGR00112">
    <property type="entry name" value="proC"/>
    <property type="match status" value="1"/>
</dbReference>
<dbReference type="PIRSF" id="PIRSF000193">
    <property type="entry name" value="Pyrrol-5-carb_rd"/>
    <property type="match status" value="1"/>
</dbReference>
<feature type="domain" description="Pyrroline-5-carboxylate reductase dimerisation" evidence="9">
    <location>
        <begin position="154"/>
        <end position="258"/>
    </location>
</feature>
<keyword evidence="4 7" id="KW-0028">Amino-acid biosynthesis</keyword>
<dbReference type="Proteomes" id="UP000054773">
    <property type="component" value="Unassembled WGS sequence"/>
</dbReference>
<comment type="catalytic activity">
    <reaction evidence="4">
        <text>L-proline + NAD(+) = (S)-1-pyrroline-5-carboxylate + NADH + 2 H(+)</text>
        <dbReference type="Rhea" id="RHEA:14105"/>
        <dbReference type="ChEBI" id="CHEBI:15378"/>
        <dbReference type="ChEBI" id="CHEBI:17388"/>
        <dbReference type="ChEBI" id="CHEBI:57540"/>
        <dbReference type="ChEBI" id="CHEBI:57945"/>
        <dbReference type="ChEBI" id="CHEBI:60039"/>
        <dbReference type="EC" id="1.5.1.2"/>
    </reaction>
</comment>
<comment type="pathway">
    <text evidence="4 7">Amino-acid biosynthesis; L-proline biosynthesis; L-proline from L-glutamate 5-semialdehyde: step 1/1.</text>
</comment>
<evidence type="ECO:0000256" key="3">
    <source>
        <dbReference type="ARBA" id="ARBA00023002"/>
    </source>
</evidence>
<dbReference type="HAMAP" id="MF_01925">
    <property type="entry name" value="P5C_reductase"/>
    <property type="match status" value="1"/>
</dbReference>
<organism evidence="10 11">
    <name type="scientific">Legionella erythra</name>
    <dbReference type="NCBI Taxonomy" id="448"/>
    <lineage>
        <taxon>Bacteria</taxon>
        <taxon>Pseudomonadati</taxon>
        <taxon>Pseudomonadota</taxon>
        <taxon>Gammaproteobacteria</taxon>
        <taxon>Legionellales</taxon>
        <taxon>Legionellaceae</taxon>
        <taxon>Legionella</taxon>
    </lineage>
</organism>
<sequence>MNITFIGYGNMARALIQGFERNKTLTVSAASPSLKTGQLGSLRCYADNKAAIGRHTDILFLTVKPAKMAEVLREIGSFIPPEAVVISVAAGVSLAFIQSFCTPGQAIIRCMPNLPHAVGLGATPLAANQALTATQKQRVEALFQSAGIYTWVDETDLNAFTAISGSGPAYVFLLIEALVDAATKLGLKEAQATDFVSQTVRGAAVLLQESGLSARALREKVTSPAGTTAAALGVLQTQGFAVMIDSAVKGAFNRANELGSIDTASKKPKN</sequence>
<name>A0A0W0TTC7_LEGER</name>
<dbReference type="PATRIC" id="fig|448.7.peg.735"/>
<evidence type="ECO:0000256" key="7">
    <source>
        <dbReference type="RuleBase" id="RU003903"/>
    </source>
</evidence>
<dbReference type="Pfam" id="PF03807">
    <property type="entry name" value="F420_oxidored"/>
    <property type="match status" value="1"/>
</dbReference>
<dbReference type="SUPFAM" id="SSF48179">
    <property type="entry name" value="6-phosphogluconate dehydrogenase C-terminal domain-like"/>
    <property type="match status" value="1"/>
</dbReference>
<dbReference type="InterPro" id="IPR029036">
    <property type="entry name" value="P5CR_dimer"/>
</dbReference>
<evidence type="ECO:0000256" key="4">
    <source>
        <dbReference type="HAMAP-Rule" id="MF_01925"/>
    </source>
</evidence>
<dbReference type="AlphaFoldDB" id="A0A0W0TTC7"/>
<comment type="similarity">
    <text evidence="1 4 7">Belongs to the pyrroline-5-carboxylate reductase family.</text>
</comment>
<dbReference type="InterPro" id="IPR053790">
    <property type="entry name" value="P5CR-like_CS"/>
</dbReference>
<reference evidence="10 11" key="1">
    <citation type="submission" date="2015-11" db="EMBL/GenBank/DDBJ databases">
        <title>Genomic analysis of 38 Legionella species identifies large and diverse effector repertoires.</title>
        <authorList>
            <person name="Burstein D."/>
            <person name="Amaro F."/>
            <person name="Zusman T."/>
            <person name="Lifshitz Z."/>
            <person name="Cohen O."/>
            <person name="Gilbert J.A."/>
            <person name="Pupko T."/>
            <person name="Shuman H.A."/>
            <person name="Segal G."/>
        </authorList>
    </citation>
    <scope>NUCLEOTIDE SEQUENCE [LARGE SCALE GENOMIC DNA]</scope>
    <source>
        <strain evidence="10 11">SE-32A-C8</strain>
    </source>
</reference>
<comment type="catalytic activity">
    <reaction evidence="4 7">
        <text>L-proline + NADP(+) = (S)-1-pyrroline-5-carboxylate + NADPH + 2 H(+)</text>
        <dbReference type="Rhea" id="RHEA:14109"/>
        <dbReference type="ChEBI" id="CHEBI:15378"/>
        <dbReference type="ChEBI" id="CHEBI:17388"/>
        <dbReference type="ChEBI" id="CHEBI:57783"/>
        <dbReference type="ChEBI" id="CHEBI:58349"/>
        <dbReference type="ChEBI" id="CHEBI:60039"/>
        <dbReference type="EC" id="1.5.1.2"/>
    </reaction>
</comment>
<dbReference type="PANTHER" id="PTHR11645:SF0">
    <property type="entry name" value="PYRROLINE-5-CARBOXYLATE REDUCTASE 3"/>
    <property type="match status" value="1"/>
</dbReference>
<evidence type="ECO:0000256" key="1">
    <source>
        <dbReference type="ARBA" id="ARBA00005525"/>
    </source>
</evidence>
<dbReference type="OrthoDB" id="9805754at2"/>